<dbReference type="GO" id="GO:0016788">
    <property type="term" value="F:hydrolase activity, acting on ester bonds"/>
    <property type="evidence" value="ECO:0007669"/>
    <property type="project" value="InterPro"/>
</dbReference>
<sequence length="362" mass="39643">MMKKLLSKSHFYHASLLLFICFFILTAAVKNHSPDRENNGGSGQKLLLFVFGDSYADTGNKMKANASSWKPPYGSTFPGKPSGRFSDGRVLTDFLAKHVGVKSPIPYRWMKKKGSRARLEDGVNFAYGGTGVFDTLVAEPNMTSQIRSFRRLVHDSVFNQSQVQSSGVFFVTLAGNDYSAFLAKGGTPQGLPAFISSVVNQLAVNLKFLYDHGARKVGVTSLEPLGCLSRVTVHSSFRECNASQNVAVNVHNQLLQEAVERLNNQTNSSTFVLLDLYSTFTRVIEQKNVAPGSMVFQTPLKPCCMGTSDEHYCGSVDENGAKLYTVCSDPNAAFFWDGAHPTQAGWASVYSSLKPTLQQMLA</sequence>
<dbReference type="GO" id="GO:0016042">
    <property type="term" value="P:lipid catabolic process"/>
    <property type="evidence" value="ECO:0007669"/>
    <property type="project" value="UniProtKB-KW"/>
</dbReference>
<evidence type="ECO:0000313" key="6">
    <source>
        <dbReference type="EMBL" id="RAL51695.1"/>
    </source>
</evidence>
<dbReference type="InterPro" id="IPR001087">
    <property type="entry name" value="GDSL"/>
</dbReference>
<dbReference type="AlphaFoldDB" id="A0A328E140"/>
<organism evidence="6 7">
    <name type="scientific">Cuscuta australis</name>
    <dbReference type="NCBI Taxonomy" id="267555"/>
    <lineage>
        <taxon>Eukaryota</taxon>
        <taxon>Viridiplantae</taxon>
        <taxon>Streptophyta</taxon>
        <taxon>Embryophyta</taxon>
        <taxon>Tracheophyta</taxon>
        <taxon>Spermatophyta</taxon>
        <taxon>Magnoliopsida</taxon>
        <taxon>eudicotyledons</taxon>
        <taxon>Gunneridae</taxon>
        <taxon>Pentapetalae</taxon>
        <taxon>asterids</taxon>
        <taxon>lamiids</taxon>
        <taxon>Solanales</taxon>
        <taxon>Convolvulaceae</taxon>
        <taxon>Cuscuteae</taxon>
        <taxon>Cuscuta</taxon>
        <taxon>Cuscuta subgen. Grammica</taxon>
        <taxon>Cuscuta sect. Cleistogrammica</taxon>
    </lineage>
</organism>
<dbReference type="SUPFAM" id="SSF52266">
    <property type="entry name" value="SGNH hydrolase"/>
    <property type="match status" value="1"/>
</dbReference>
<proteinExistence type="inferred from homology"/>
<dbReference type="PANTHER" id="PTHR46020:SF32">
    <property type="entry name" value="GDSL ESTERASE_LIPASE"/>
    <property type="match status" value="1"/>
</dbReference>
<evidence type="ECO:0000256" key="5">
    <source>
        <dbReference type="SAM" id="SignalP"/>
    </source>
</evidence>
<feature type="chain" id="PRO_5016393599" description="SGNH hydrolase-type esterase domain-containing protein" evidence="5">
    <location>
        <begin position="29"/>
        <end position="362"/>
    </location>
</feature>
<dbReference type="EMBL" id="NQVE01000046">
    <property type="protein sequence ID" value="RAL51695.1"/>
    <property type="molecule type" value="Genomic_DNA"/>
</dbReference>
<protein>
    <recommendedName>
        <fullName evidence="8">SGNH hydrolase-type esterase domain-containing protein</fullName>
    </recommendedName>
</protein>
<keyword evidence="7" id="KW-1185">Reference proteome</keyword>
<keyword evidence="5" id="KW-0732">Signal</keyword>
<evidence type="ECO:0000256" key="4">
    <source>
        <dbReference type="ARBA" id="ARBA00023098"/>
    </source>
</evidence>
<dbReference type="Pfam" id="PF00657">
    <property type="entry name" value="Lipase_GDSL"/>
    <property type="match status" value="1"/>
</dbReference>
<reference evidence="6 7" key="1">
    <citation type="submission" date="2018-06" db="EMBL/GenBank/DDBJ databases">
        <title>The Genome of Cuscuta australis (Dodder) Provides Insight into the Evolution of Plant Parasitism.</title>
        <authorList>
            <person name="Liu H."/>
        </authorList>
    </citation>
    <scope>NUCLEOTIDE SEQUENCE [LARGE SCALE GENOMIC DNA]</scope>
    <source>
        <strain evidence="7">cv. Yunnan</strain>
        <tissue evidence="6">Vines</tissue>
    </source>
</reference>
<keyword evidence="2" id="KW-0378">Hydrolase</keyword>
<dbReference type="PANTHER" id="PTHR46020">
    <property type="entry name" value="OSJNBB0059K02.9 PROTEIN"/>
    <property type="match status" value="1"/>
</dbReference>
<evidence type="ECO:0008006" key="8">
    <source>
        <dbReference type="Google" id="ProtNLM"/>
    </source>
</evidence>
<dbReference type="Proteomes" id="UP000249390">
    <property type="component" value="Unassembled WGS sequence"/>
</dbReference>
<dbReference type="InterPro" id="IPR035669">
    <property type="entry name" value="SGNH_plant_lipase-like"/>
</dbReference>
<dbReference type="CDD" id="cd01837">
    <property type="entry name" value="SGNH_plant_lipase_like"/>
    <property type="match status" value="1"/>
</dbReference>
<feature type="signal peptide" evidence="5">
    <location>
        <begin position="1"/>
        <end position="28"/>
    </location>
</feature>
<evidence type="ECO:0000256" key="1">
    <source>
        <dbReference type="ARBA" id="ARBA00008668"/>
    </source>
</evidence>
<name>A0A328E140_9ASTE</name>
<evidence type="ECO:0000313" key="7">
    <source>
        <dbReference type="Proteomes" id="UP000249390"/>
    </source>
</evidence>
<evidence type="ECO:0000256" key="2">
    <source>
        <dbReference type="ARBA" id="ARBA00022801"/>
    </source>
</evidence>
<keyword evidence="3" id="KW-0442">Lipid degradation</keyword>
<dbReference type="InterPro" id="IPR036514">
    <property type="entry name" value="SGNH_hydro_sf"/>
</dbReference>
<comment type="caution">
    <text evidence="6">The sequence shown here is derived from an EMBL/GenBank/DDBJ whole genome shotgun (WGS) entry which is preliminary data.</text>
</comment>
<gene>
    <name evidence="6" type="ORF">DM860_010413</name>
</gene>
<comment type="similarity">
    <text evidence="1">Belongs to the 'GDSL' lipolytic enzyme family.</text>
</comment>
<dbReference type="Gene3D" id="3.40.50.1110">
    <property type="entry name" value="SGNH hydrolase"/>
    <property type="match status" value="1"/>
</dbReference>
<accession>A0A328E140</accession>
<keyword evidence="4" id="KW-0443">Lipid metabolism</keyword>
<evidence type="ECO:0000256" key="3">
    <source>
        <dbReference type="ARBA" id="ARBA00022963"/>
    </source>
</evidence>